<comment type="caution">
    <text evidence="1">The sequence shown here is derived from an EMBL/GenBank/DDBJ whole genome shotgun (WGS) entry which is preliminary data.</text>
</comment>
<protein>
    <recommendedName>
        <fullName evidence="3">Aminoglycoside phosphotransferase domain-containing protein</fullName>
    </recommendedName>
</protein>
<proteinExistence type="predicted"/>
<name>A0A4V2YFU1_9ACTN</name>
<dbReference type="Gene3D" id="3.90.1200.10">
    <property type="match status" value="1"/>
</dbReference>
<gene>
    <name evidence="1" type="ORF">E1294_05110</name>
</gene>
<evidence type="ECO:0000313" key="2">
    <source>
        <dbReference type="Proteomes" id="UP000294543"/>
    </source>
</evidence>
<keyword evidence="2" id="KW-1185">Reference proteome</keyword>
<dbReference type="InterPro" id="IPR011009">
    <property type="entry name" value="Kinase-like_dom_sf"/>
</dbReference>
<reference evidence="1 2" key="1">
    <citation type="submission" date="2019-03" db="EMBL/GenBank/DDBJ databases">
        <title>Draft genome sequences of novel Actinobacteria.</title>
        <authorList>
            <person name="Sahin N."/>
            <person name="Ay H."/>
            <person name="Saygin H."/>
        </authorList>
    </citation>
    <scope>NUCLEOTIDE SEQUENCE [LARGE SCALE GENOMIC DNA]</scope>
    <source>
        <strain evidence="1 2">KC712</strain>
    </source>
</reference>
<sequence length="281" mass="31812">MRVALEGYASRVLGVSHVEREVSWEHGATCVLRVRDRAGRTWYAKRHRRKDGYARETFAYRHWVPVLGDHAPRLRACDDGLQALVLSAVPGTHAQEVGAEGHHQAGVLLRRFHEAAPPEPWEGFAAAKRARLEHWVPRSAGVIERGELDFVRSRVRELDGLPRPARVPCHLDYTPRNWLTGEEGLHVVDFEWAATEVWINDVARLSFGAWRERPGLGEAFLDGYGRRPTEDELALQASCYALTAMWMMIWAREHGEAAFEAGLRDQLHFLMRGERGKTGAG</sequence>
<dbReference type="SUPFAM" id="SSF56112">
    <property type="entry name" value="Protein kinase-like (PK-like)"/>
    <property type="match status" value="1"/>
</dbReference>
<dbReference type="Proteomes" id="UP000294543">
    <property type="component" value="Unassembled WGS sequence"/>
</dbReference>
<evidence type="ECO:0000313" key="1">
    <source>
        <dbReference type="EMBL" id="TDD24567.1"/>
    </source>
</evidence>
<dbReference type="EMBL" id="SMKP01000010">
    <property type="protein sequence ID" value="TDD24567.1"/>
    <property type="molecule type" value="Genomic_DNA"/>
</dbReference>
<organism evidence="1 2">
    <name type="scientific">Nonomuraea diastatica</name>
    <dbReference type="NCBI Taxonomy" id="1848329"/>
    <lineage>
        <taxon>Bacteria</taxon>
        <taxon>Bacillati</taxon>
        <taxon>Actinomycetota</taxon>
        <taxon>Actinomycetes</taxon>
        <taxon>Streptosporangiales</taxon>
        <taxon>Streptosporangiaceae</taxon>
        <taxon>Nonomuraea</taxon>
    </lineage>
</organism>
<dbReference type="OrthoDB" id="21342at2"/>
<dbReference type="AlphaFoldDB" id="A0A4V2YFU1"/>
<dbReference type="RefSeq" id="WP_132504966.1">
    <property type="nucleotide sequence ID" value="NZ_SMKP01000010.1"/>
</dbReference>
<evidence type="ECO:0008006" key="3">
    <source>
        <dbReference type="Google" id="ProtNLM"/>
    </source>
</evidence>
<accession>A0A4V2YFU1</accession>